<sequence>MQKKQINKNNRFFKIRILYDFPALFFAHIIKYSQLKS</sequence>
<dbReference type="InParanoid" id="A0A2U3MXF7"/>
<evidence type="ECO:0000313" key="3">
    <source>
        <dbReference type="Proteomes" id="UP000245974"/>
    </source>
</evidence>
<gene>
    <name evidence="2" type="ORF">KPC_1294</name>
</gene>
<evidence type="ECO:0000313" key="2">
    <source>
        <dbReference type="EMBL" id="SPL70116.1"/>
    </source>
</evidence>
<proteinExistence type="predicted"/>
<name>A0A2U3MXF7_9GAMM</name>
<dbReference type="Proteomes" id="UP000245974">
    <property type="component" value="Unassembled WGS sequence"/>
</dbReference>
<protein>
    <submittedName>
        <fullName evidence="2">Uncharacterized protein</fullName>
    </submittedName>
</protein>
<evidence type="ECO:0000256" key="1">
    <source>
        <dbReference type="SAM" id="Phobius"/>
    </source>
</evidence>
<dbReference type="AlphaFoldDB" id="A0A2U3MXF7"/>
<reference evidence="3" key="1">
    <citation type="submission" date="2018-03" db="EMBL/GenBank/DDBJ databases">
        <authorList>
            <person name="Blom J."/>
        </authorList>
    </citation>
    <scope>NUCLEOTIDE SEQUENCE [LARGE SCALE GENOMIC DNA]</scope>
    <source>
        <strain evidence="3">KPC-SM-21</strain>
    </source>
</reference>
<feature type="transmembrane region" description="Helical" evidence="1">
    <location>
        <begin position="12"/>
        <end position="30"/>
    </location>
</feature>
<keyword evidence="3" id="KW-1185">Reference proteome</keyword>
<organism evidence="2 3">
    <name type="scientific">Acinetobacter stercoris</name>
    <dbReference type="NCBI Taxonomy" id="2126983"/>
    <lineage>
        <taxon>Bacteria</taxon>
        <taxon>Pseudomonadati</taxon>
        <taxon>Pseudomonadota</taxon>
        <taxon>Gammaproteobacteria</taxon>
        <taxon>Moraxellales</taxon>
        <taxon>Moraxellaceae</taxon>
        <taxon>Acinetobacter</taxon>
    </lineage>
</organism>
<dbReference type="EMBL" id="OOGT01000042">
    <property type="protein sequence ID" value="SPL70116.1"/>
    <property type="molecule type" value="Genomic_DNA"/>
</dbReference>
<keyword evidence="1" id="KW-0812">Transmembrane</keyword>
<accession>A0A2U3MXF7</accession>
<keyword evidence="1" id="KW-1133">Transmembrane helix</keyword>
<keyword evidence="1" id="KW-0472">Membrane</keyword>